<dbReference type="Pfam" id="PF02518">
    <property type="entry name" value="HATPase_c"/>
    <property type="match status" value="1"/>
</dbReference>
<dbReference type="InterPro" id="IPR003594">
    <property type="entry name" value="HATPase_dom"/>
</dbReference>
<gene>
    <name evidence="9" type="ORF">CRP01_05480</name>
</gene>
<dbReference type="Gene3D" id="1.10.287.130">
    <property type="match status" value="1"/>
</dbReference>
<dbReference type="SUPFAM" id="SSF47384">
    <property type="entry name" value="Homodimeric domain of signal transducing histidine kinase"/>
    <property type="match status" value="1"/>
</dbReference>
<evidence type="ECO:0000256" key="4">
    <source>
        <dbReference type="ARBA" id="ARBA00022679"/>
    </source>
</evidence>
<dbReference type="InterPro" id="IPR036890">
    <property type="entry name" value="HATPase_C_sf"/>
</dbReference>
<dbReference type="EMBL" id="PDUD01000009">
    <property type="protein sequence ID" value="PHN07553.1"/>
    <property type="molecule type" value="Genomic_DNA"/>
</dbReference>
<dbReference type="InterPro" id="IPR036097">
    <property type="entry name" value="HisK_dim/P_sf"/>
</dbReference>
<dbReference type="SUPFAM" id="SSF55874">
    <property type="entry name" value="ATPase domain of HSP90 chaperone/DNA topoisomerase II/histidine kinase"/>
    <property type="match status" value="1"/>
</dbReference>
<evidence type="ECO:0000313" key="10">
    <source>
        <dbReference type="Proteomes" id="UP000223913"/>
    </source>
</evidence>
<dbReference type="GO" id="GO:0000155">
    <property type="term" value="F:phosphorelay sensor kinase activity"/>
    <property type="evidence" value="ECO:0007669"/>
    <property type="project" value="InterPro"/>
</dbReference>
<keyword evidence="3" id="KW-0597">Phosphoprotein</keyword>
<dbReference type="CDD" id="cd00082">
    <property type="entry name" value="HisKA"/>
    <property type="match status" value="1"/>
</dbReference>
<keyword evidence="5 9" id="KW-0418">Kinase</keyword>
<dbReference type="InterPro" id="IPR005467">
    <property type="entry name" value="His_kinase_dom"/>
</dbReference>
<evidence type="ECO:0000256" key="5">
    <source>
        <dbReference type="ARBA" id="ARBA00022777"/>
    </source>
</evidence>
<dbReference type="Pfam" id="PF00512">
    <property type="entry name" value="HisKA"/>
    <property type="match status" value="1"/>
</dbReference>
<feature type="transmembrane region" description="Helical" evidence="7">
    <location>
        <begin position="77"/>
        <end position="97"/>
    </location>
</feature>
<dbReference type="FunFam" id="3.30.565.10:FF:000006">
    <property type="entry name" value="Sensor histidine kinase WalK"/>
    <property type="match status" value="1"/>
</dbReference>
<sequence>MTNIRLRVLSYIVIAYMLMAFTWWSVLLWKTLDDAFQAKSAFLKIGMIAEGKIRTEMDFYQSREYNILEQQYTRQQWMVAGEGLFFVISLVVGVWLINRGYNKEVYATRQSRNFLLSITHELKSPIASIKLILETFRKRRDKLAPEQLEKLTNSGLREADRLNILVNDLLLSAKLETAYQIHADHFNLDELLEDMVQKLDEKYPAVDFQYQCTPRDLSIHADKMGLTSVFINLLENAVKYSKGDQQIRMTVSEHQDDIRIEVADNGIGISDQEKGRIFDKFYRVGSEDTRTTKGTGLGLFIVKEIIKVHGGRIQVSDNKPKGTVFSITLPKIAT</sequence>
<evidence type="ECO:0000256" key="6">
    <source>
        <dbReference type="ARBA" id="ARBA00023012"/>
    </source>
</evidence>
<organism evidence="9 10">
    <name type="scientific">Flavilitoribacter nigricans (strain ATCC 23147 / DSM 23189 / NBRC 102662 / NCIMB 1420 / SS-2)</name>
    <name type="common">Lewinella nigricans</name>
    <dbReference type="NCBI Taxonomy" id="1122177"/>
    <lineage>
        <taxon>Bacteria</taxon>
        <taxon>Pseudomonadati</taxon>
        <taxon>Bacteroidota</taxon>
        <taxon>Saprospiria</taxon>
        <taxon>Saprospirales</taxon>
        <taxon>Lewinellaceae</taxon>
        <taxon>Flavilitoribacter</taxon>
    </lineage>
</organism>
<reference evidence="9 10" key="1">
    <citation type="submission" date="2017-10" db="EMBL/GenBank/DDBJ databases">
        <title>The draft genome sequence of Lewinella nigricans NBRC 102662.</title>
        <authorList>
            <person name="Wang K."/>
        </authorList>
    </citation>
    <scope>NUCLEOTIDE SEQUENCE [LARGE SCALE GENOMIC DNA]</scope>
    <source>
        <strain evidence="9 10">NBRC 102662</strain>
    </source>
</reference>
<evidence type="ECO:0000256" key="2">
    <source>
        <dbReference type="ARBA" id="ARBA00012438"/>
    </source>
</evidence>
<keyword evidence="10" id="KW-1185">Reference proteome</keyword>
<dbReference type="GO" id="GO:0016036">
    <property type="term" value="P:cellular response to phosphate starvation"/>
    <property type="evidence" value="ECO:0007669"/>
    <property type="project" value="TreeGrafter"/>
</dbReference>
<dbReference type="OrthoDB" id="9804645at2"/>
<evidence type="ECO:0000256" key="7">
    <source>
        <dbReference type="SAM" id="Phobius"/>
    </source>
</evidence>
<comment type="caution">
    <text evidence="9">The sequence shown here is derived from an EMBL/GenBank/DDBJ whole genome shotgun (WGS) entry which is preliminary data.</text>
</comment>
<dbReference type="SMART" id="SM00387">
    <property type="entry name" value="HATPase_c"/>
    <property type="match status" value="1"/>
</dbReference>
<keyword evidence="7" id="KW-0472">Membrane</keyword>
<keyword evidence="7" id="KW-1133">Transmembrane helix</keyword>
<evidence type="ECO:0000256" key="1">
    <source>
        <dbReference type="ARBA" id="ARBA00000085"/>
    </source>
</evidence>
<dbReference type="PROSITE" id="PS50109">
    <property type="entry name" value="HIS_KIN"/>
    <property type="match status" value="1"/>
</dbReference>
<dbReference type="PANTHER" id="PTHR45453:SF1">
    <property type="entry name" value="PHOSPHATE REGULON SENSOR PROTEIN PHOR"/>
    <property type="match status" value="1"/>
</dbReference>
<evidence type="ECO:0000256" key="3">
    <source>
        <dbReference type="ARBA" id="ARBA00022553"/>
    </source>
</evidence>
<dbReference type="InterPro" id="IPR004358">
    <property type="entry name" value="Sig_transdc_His_kin-like_C"/>
</dbReference>
<dbReference type="CDD" id="cd00075">
    <property type="entry name" value="HATPase"/>
    <property type="match status" value="1"/>
</dbReference>
<evidence type="ECO:0000259" key="8">
    <source>
        <dbReference type="PROSITE" id="PS50109"/>
    </source>
</evidence>
<dbReference type="SMART" id="SM00388">
    <property type="entry name" value="HisKA"/>
    <property type="match status" value="1"/>
</dbReference>
<dbReference type="InterPro" id="IPR003661">
    <property type="entry name" value="HisK_dim/P_dom"/>
</dbReference>
<protein>
    <recommendedName>
        <fullName evidence="2">histidine kinase</fullName>
        <ecNumber evidence="2">2.7.13.3</ecNumber>
    </recommendedName>
</protein>
<dbReference type="RefSeq" id="WP_099149002.1">
    <property type="nucleotide sequence ID" value="NZ_PDUD01000009.1"/>
</dbReference>
<dbReference type="AlphaFoldDB" id="A0A2D0NIH4"/>
<keyword evidence="7" id="KW-0812">Transmembrane</keyword>
<name>A0A2D0NIH4_FLAN2</name>
<keyword evidence="4" id="KW-0808">Transferase</keyword>
<dbReference type="InterPro" id="IPR050351">
    <property type="entry name" value="BphY/WalK/GraS-like"/>
</dbReference>
<proteinExistence type="predicted"/>
<evidence type="ECO:0000313" key="9">
    <source>
        <dbReference type="EMBL" id="PHN07553.1"/>
    </source>
</evidence>
<dbReference type="Proteomes" id="UP000223913">
    <property type="component" value="Unassembled WGS sequence"/>
</dbReference>
<dbReference type="GO" id="GO:0005886">
    <property type="term" value="C:plasma membrane"/>
    <property type="evidence" value="ECO:0007669"/>
    <property type="project" value="TreeGrafter"/>
</dbReference>
<dbReference type="EC" id="2.7.13.3" evidence="2"/>
<feature type="domain" description="Histidine kinase" evidence="8">
    <location>
        <begin position="117"/>
        <end position="333"/>
    </location>
</feature>
<dbReference type="PANTHER" id="PTHR45453">
    <property type="entry name" value="PHOSPHATE REGULON SENSOR PROTEIN PHOR"/>
    <property type="match status" value="1"/>
</dbReference>
<comment type="catalytic activity">
    <reaction evidence="1">
        <text>ATP + protein L-histidine = ADP + protein N-phospho-L-histidine.</text>
        <dbReference type="EC" id="2.7.13.3"/>
    </reaction>
</comment>
<dbReference type="PRINTS" id="PR00344">
    <property type="entry name" value="BCTRLSENSOR"/>
</dbReference>
<keyword evidence="6" id="KW-0902">Two-component regulatory system</keyword>
<dbReference type="Gene3D" id="3.30.565.10">
    <property type="entry name" value="Histidine kinase-like ATPase, C-terminal domain"/>
    <property type="match status" value="1"/>
</dbReference>
<accession>A0A2D0NIH4</accession>
<dbReference type="GO" id="GO:0004721">
    <property type="term" value="F:phosphoprotein phosphatase activity"/>
    <property type="evidence" value="ECO:0007669"/>
    <property type="project" value="TreeGrafter"/>
</dbReference>
<feature type="transmembrane region" description="Helical" evidence="7">
    <location>
        <begin position="9"/>
        <end position="29"/>
    </location>
</feature>